<dbReference type="Gene3D" id="2.40.100.10">
    <property type="entry name" value="Cyclophilin-like"/>
    <property type="match status" value="1"/>
</dbReference>
<dbReference type="GO" id="GO:0005524">
    <property type="term" value="F:ATP binding"/>
    <property type="evidence" value="ECO:0007669"/>
    <property type="project" value="UniProtKB-KW"/>
</dbReference>
<dbReference type="InterPro" id="IPR029000">
    <property type="entry name" value="Cyclophilin-like_dom_sf"/>
</dbReference>
<evidence type="ECO:0000256" key="2">
    <source>
        <dbReference type="ARBA" id="ARBA00022801"/>
    </source>
</evidence>
<dbReference type="PANTHER" id="PTHR43309:SF3">
    <property type="entry name" value="5-OXOPROLINASE SUBUNIT C"/>
    <property type="match status" value="1"/>
</dbReference>
<reference evidence="6" key="1">
    <citation type="submission" date="2016-10" db="EMBL/GenBank/DDBJ databases">
        <authorList>
            <person name="Varghese N."/>
            <person name="Submissions S."/>
        </authorList>
    </citation>
    <scope>NUCLEOTIDE SEQUENCE [LARGE SCALE GENOMIC DNA]</scope>
    <source>
        <strain evidence="6">CGMCC 1.10783</strain>
    </source>
</reference>
<dbReference type="STRING" id="1045773.SAMN05216555_10619"/>
<dbReference type="InterPro" id="IPR052708">
    <property type="entry name" value="PxpC"/>
</dbReference>
<feature type="domain" description="Carboxyltransferase" evidence="4">
    <location>
        <begin position="25"/>
        <end position="305"/>
    </location>
</feature>
<sequence>MKGRIVVEQPGNSVVTDLGRFRGPRFGLPVNGALDQFSARAANILTGNPDNAPVLEVTALDFRMRADQDLLISVTGAPLTLTVGGREQPQWEPVSVRAGEAVAIRGIHTGLRAYLAIHGSVDAPLLMGSCAPDTVVGFGLKLAEGTVLGIRRSVAPLRQPYFDIPLFRLGLERPAMGSELVVDVTDGPDVAEFGDSASLLFASGYTVSGRSNHIGLRLGGQLPERMSSAEVLSRGVPVGAVEVPNREELLVLHRGRGVTAGYPVLAVATSLGLDVLAQARPGDVVRFRKTTVAEATLAYRASMRQLESLRTTVNTVFKLLGVGDEPGWRELPPAIAI</sequence>
<evidence type="ECO:0000256" key="3">
    <source>
        <dbReference type="ARBA" id="ARBA00022840"/>
    </source>
</evidence>
<evidence type="ECO:0000259" key="4">
    <source>
        <dbReference type="SMART" id="SM00797"/>
    </source>
</evidence>
<dbReference type="Proteomes" id="UP000182130">
    <property type="component" value="Unassembled WGS sequence"/>
</dbReference>
<evidence type="ECO:0000313" key="6">
    <source>
        <dbReference type="Proteomes" id="UP000182130"/>
    </source>
</evidence>
<evidence type="ECO:0000256" key="1">
    <source>
        <dbReference type="ARBA" id="ARBA00022741"/>
    </source>
</evidence>
<accession>A0A1G8Q034</accession>
<dbReference type="InterPro" id="IPR003778">
    <property type="entry name" value="CT_A_B"/>
</dbReference>
<protein>
    <submittedName>
        <fullName evidence="5">Biotin-dependent carboxylase uncharacterized domain-containing protein</fullName>
    </submittedName>
</protein>
<dbReference type="Pfam" id="PF02626">
    <property type="entry name" value="CT_A_B"/>
    <property type="match status" value="1"/>
</dbReference>
<dbReference type="EMBL" id="FNEI01000006">
    <property type="protein sequence ID" value="SDI98008.1"/>
    <property type="molecule type" value="Genomic_DNA"/>
</dbReference>
<keyword evidence="6" id="KW-1185">Reference proteome</keyword>
<name>A0A1G8Q034_9MICC</name>
<keyword evidence="1" id="KW-0547">Nucleotide-binding</keyword>
<proteinExistence type="predicted"/>
<dbReference type="OrthoDB" id="9768696at2"/>
<keyword evidence="3" id="KW-0067">ATP-binding</keyword>
<dbReference type="SMART" id="SM00797">
    <property type="entry name" value="AHS2"/>
    <property type="match status" value="1"/>
</dbReference>
<gene>
    <name evidence="5" type="ORF">SAMN05216555_10619</name>
</gene>
<dbReference type="SUPFAM" id="SSF50891">
    <property type="entry name" value="Cyclophilin-like"/>
    <property type="match status" value="1"/>
</dbReference>
<dbReference type="RefSeq" id="WP_074588465.1">
    <property type="nucleotide sequence ID" value="NZ_FNEI01000006.1"/>
</dbReference>
<organism evidence="5 6">
    <name type="scientific">Arthrobacter cupressi</name>
    <dbReference type="NCBI Taxonomy" id="1045773"/>
    <lineage>
        <taxon>Bacteria</taxon>
        <taxon>Bacillati</taxon>
        <taxon>Actinomycetota</taxon>
        <taxon>Actinomycetes</taxon>
        <taxon>Micrococcales</taxon>
        <taxon>Micrococcaceae</taxon>
        <taxon>Arthrobacter</taxon>
    </lineage>
</organism>
<keyword evidence="2" id="KW-0378">Hydrolase</keyword>
<dbReference type="GO" id="GO:0016787">
    <property type="term" value="F:hydrolase activity"/>
    <property type="evidence" value="ECO:0007669"/>
    <property type="project" value="UniProtKB-KW"/>
</dbReference>
<dbReference type="PANTHER" id="PTHR43309">
    <property type="entry name" value="5-OXOPROLINASE SUBUNIT C"/>
    <property type="match status" value="1"/>
</dbReference>
<evidence type="ECO:0000313" key="5">
    <source>
        <dbReference type="EMBL" id="SDI98008.1"/>
    </source>
</evidence>
<dbReference type="AlphaFoldDB" id="A0A1G8Q034"/>